<sequence length="42" mass="4869">MWTRNLGCPMKMMDRDVHHLPSRPCASILLIWIQGISQICIC</sequence>
<evidence type="ECO:0000313" key="2">
    <source>
        <dbReference type="Proteomes" id="UP000238479"/>
    </source>
</evidence>
<name>A0A2P6RIC4_ROSCH</name>
<dbReference type="Proteomes" id="UP000238479">
    <property type="component" value="Chromosome 2"/>
</dbReference>
<accession>A0A2P6RIC4</accession>
<dbReference type="EMBL" id="PDCK01000040">
    <property type="protein sequence ID" value="PRQ46173.1"/>
    <property type="molecule type" value="Genomic_DNA"/>
</dbReference>
<keyword evidence="2" id="KW-1185">Reference proteome</keyword>
<protein>
    <submittedName>
        <fullName evidence="1">Uncharacterized protein</fullName>
    </submittedName>
</protein>
<dbReference type="Gramene" id="PRQ46173">
    <property type="protein sequence ID" value="PRQ46173"/>
    <property type="gene ID" value="RchiOBHm_Chr2g0086201"/>
</dbReference>
<reference evidence="1 2" key="1">
    <citation type="journal article" date="2018" name="Nat. Genet.">
        <title>The Rosa genome provides new insights in the design of modern roses.</title>
        <authorList>
            <person name="Bendahmane M."/>
        </authorList>
    </citation>
    <scope>NUCLEOTIDE SEQUENCE [LARGE SCALE GENOMIC DNA]</scope>
    <source>
        <strain evidence="2">cv. Old Blush</strain>
    </source>
</reference>
<gene>
    <name evidence="1" type="ORF">RchiOBHm_Chr2g0086201</name>
</gene>
<evidence type="ECO:0000313" key="1">
    <source>
        <dbReference type="EMBL" id="PRQ46173.1"/>
    </source>
</evidence>
<proteinExistence type="predicted"/>
<dbReference type="AlphaFoldDB" id="A0A2P6RIC4"/>
<comment type="caution">
    <text evidence="1">The sequence shown here is derived from an EMBL/GenBank/DDBJ whole genome shotgun (WGS) entry which is preliminary data.</text>
</comment>
<organism evidence="1 2">
    <name type="scientific">Rosa chinensis</name>
    <name type="common">China rose</name>
    <dbReference type="NCBI Taxonomy" id="74649"/>
    <lineage>
        <taxon>Eukaryota</taxon>
        <taxon>Viridiplantae</taxon>
        <taxon>Streptophyta</taxon>
        <taxon>Embryophyta</taxon>
        <taxon>Tracheophyta</taxon>
        <taxon>Spermatophyta</taxon>
        <taxon>Magnoliopsida</taxon>
        <taxon>eudicotyledons</taxon>
        <taxon>Gunneridae</taxon>
        <taxon>Pentapetalae</taxon>
        <taxon>rosids</taxon>
        <taxon>fabids</taxon>
        <taxon>Rosales</taxon>
        <taxon>Rosaceae</taxon>
        <taxon>Rosoideae</taxon>
        <taxon>Rosoideae incertae sedis</taxon>
        <taxon>Rosa</taxon>
    </lineage>
</organism>